<feature type="region of interest" description="Disordered" evidence="1">
    <location>
        <begin position="70"/>
        <end position="95"/>
    </location>
</feature>
<evidence type="ECO:0000313" key="3">
    <source>
        <dbReference type="Proteomes" id="UP000011134"/>
    </source>
</evidence>
<proteinExistence type="predicted"/>
<dbReference type="PATRIC" id="fig|1056511.3.peg.919"/>
<name>L8JE03_9GAMM</name>
<keyword evidence="3" id="KW-1185">Reference proteome</keyword>
<comment type="caution">
    <text evidence="2">The sequence shown here is derived from an EMBL/GenBank/DDBJ whole genome shotgun (WGS) entry which is preliminary data.</text>
</comment>
<accession>L8JE03</accession>
<protein>
    <recommendedName>
        <fullName evidence="4">Flagellar protein FliT</fullName>
    </recommendedName>
</protein>
<dbReference type="Proteomes" id="UP000011134">
    <property type="component" value="Unassembled WGS sequence"/>
</dbReference>
<organism evidence="2 3">
    <name type="scientific">Photobacterium marinum</name>
    <dbReference type="NCBI Taxonomy" id="1056511"/>
    <lineage>
        <taxon>Bacteria</taxon>
        <taxon>Pseudomonadati</taxon>
        <taxon>Pseudomonadota</taxon>
        <taxon>Gammaproteobacteria</taxon>
        <taxon>Vibrionales</taxon>
        <taxon>Vibrionaceae</taxon>
        <taxon>Photobacterium</taxon>
    </lineage>
</organism>
<evidence type="ECO:0000313" key="2">
    <source>
        <dbReference type="EMBL" id="ELR67086.1"/>
    </source>
</evidence>
<sequence length="95" mass="10987">MKLEQQLKGLHDSFEQALSAQDWDVLAQLDNKLQRAIPKIKQQRLTEAEKLQLQKLNSLYSTMIAAGEREKAETQQQITQQASNREGMLAYMQNR</sequence>
<evidence type="ECO:0008006" key="4">
    <source>
        <dbReference type="Google" id="ProtNLM"/>
    </source>
</evidence>
<dbReference type="EMBL" id="AMZO01000004">
    <property type="protein sequence ID" value="ELR67086.1"/>
    <property type="molecule type" value="Genomic_DNA"/>
</dbReference>
<reference evidence="2 3" key="1">
    <citation type="submission" date="2012-12" db="EMBL/GenBank/DDBJ databases">
        <title>Genome Assembly of Photobacterium sp. AK15.</title>
        <authorList>
            <person name="Khatri I."/>
            <person name="Vaidya B."/>
            <person name="Srinivas T.N.R."/>
            <person name="Subramanian S."/>
            <person name="Pinnaka A."/>
        </authorList>
    </citation>
    <scope>NUCLEOTIDE SEQUENCE [LARGE SCALE GENOMIC DNA]</scope>
    <source>
        <strain evidence="2 3">AK15</strain>
    </source>
</reference>
<dbReference type="AlphaFoldDB" id="L8JE03"/>
<feature type="compositionally biased region" description="Polar residues" evidence="1">
    <location>
        <begin position="74"/>
        <end position="84"/>
    </location>
</feature>
<evidence type="ECO:0000256" key="1">
    <source>
        <dbReference type="SAM" id="MobiDB-lite"/>
    </source>
</evidence>
<gene>
    <name evidence="2" type="ORF">C942_03687</name>
</gene>
<dbReference type="RefSeq" id="WP_007462946.1">
    <property type="nucleotide sequence ID" value="NZ_AMZO01000004.1"/>
</dbReference>